<evidence type="ECO:0000313" key="1">
    <source>
        <dbReference type="EMBL" id="SEG21404.1"/>
    </source>
</evidence>
<evidence type="ECO:0000313" key="2">
    <source>
        <dbReference type="Proteomes" id="UP000236721"/>
    </source>
</evidence>
<sequence length="123" mass="13832">MIEYLHQCPDAIQRLKPAFRACRQDFDLLKREVMAGRVGLYELIGENYKITIAGEIVGHSYFLWGVSGKGVVPAMRELKRYVKEAGLKTISADTHFPLVARLCRRLNTTESASGNATRMEMGV</sequence>
<proteinExistence type="predicted"/>
<dbReference type="Proteomes" id="UP000236721">
    <property type="component" value="Unassembled WGS sequence"/>
</dbReference>
<name>A0A1H5YBP7_9VIBR</name>
<organism evidence="1 2">
    <name type="scientific">Vibrio hangzhouensis</name>
    <dbReference type="NCBI Taxonomy" id="462991"/>
    <lineage>
        <taxon>Bacteria</taxon>
        <taxon>Pseudomonadati</taxon>
        <taxon>Pseudomonadota</taxon>
        <taxon>Gammaproteobacteria</taxon>
        <taxon>Vibrionales</taxon>
        <taxon>Vibrionaceae</taxon>
        <taxon>Vibrio</taxon>
    </lineage>
</organism>
<dbReference type="AlphaFoldDB" id="A0A1H5YBP7"/>
<dbReference type="OrthoDB" id="5902509at2"/>
<gene>
    <name evidence="1" type="ORF">SAMN04488244_1094</name>
</gene>
<accession>A0A1H5YBP7</accession>
<dbReference type="EMBL" id="FNVG01000009">
    <property type="protein sequence ID" value="SEG21404.1"/>
    <property type="molecule type" value="Genomic_DNA"/>
</dbReference>
<reference evidence="2" key="1">
    <citation type="submission" date="2016-10" db="EMBL/GenBank/DDBJ databases">
        <authorList>
            <person name="Varghese N."/>
            <person name="Submissions S."/>
        </authorList>
    </citation>
    <scope>NUCLEOTIDE SEQUENCE [LARGE SCALE GENOMIC DNA]</scope>
    <source>
        <strain evidence="2">CGMCC 1.7062</strain>
    </source>
</reference>
<protein>
    <submittedName>
        <fullName evidence="1">Uncharacterized protein</fullName>
    </submittedName>
</protein>
<dbReference type="RefSeq" id="WP_103880311.1">
    <property type="nucleotide sequence ID" value="NZ_FNVG01000009.1"/>
</dbReference>
<keyword evidence="2" id="KW-1185">Reference proteome</keyword>